<evidence type="ECO:0000313" key="3">
    <source>
        <dbReference type="Proteomes" id="UP001201262"/>
    </source>
</evidence>
<organism evidence="2 3">
    <name type="scientific">Talaromyces proteolyticus</name>
    <dbReference type="NCBI Taxonomy" id="1131652"/>
    <lineage>
        <taxon>Eukaryota</taxon>
        <taxon>Fungi</taxon>
        <taxon>Dikarya</taxon>
        <taxon>Ascomycota</taxon>
        <taxon>Pezizomycotina</taxon>
        <taxon>Eurotiomycetes</taxon>
        <taxon>Eurotiomycetidae</taxon>
        <taxon>Eurotiales</taxon>
        <taxon>Trichocomaceae</taxon>
        <taxon>Talaromyces</taxon>
        <taxon>Talaromyces sect. Bacilispori</taxon>
    </lineage>
</organism>
<feature type="compositionally biased region" description="Low complexity" evidence="1">
    <location>
        <begin position="845"/>
        <end position="854"/>
    </location>
</feature>
<keyword evidence="3" id="KW-1185">Reference proteome</keyword>
<feature type="compositionally biased region" description="Low complexity" evidence="1">
    <location>
        <begin position="677"/>
        <end position="696"/>
    </location>
</feature>
<proteinExistence type="predicted"/>
<name>A0AAD4KQK5_9EURO</name>
<accession>A0AAD4KQK5</accession>
<feature type="region of interest" description="Disordered" evidence="1">
    <location>
        <begin position="593"/>
        <end position="696"/>
    </location>
</feature>
<protein>
    <recommendedName>
        <fullName evidence="4">Galactose oxidase</fullName>
    </recommendedName>
</protein>
<evidence type="ECO:0000256" key="1">
    <source>
        <dbReference type="SAM" id="MobiDB-lite"/>
    </source>
</evidence>
<feature type="region of interest" description="Disordered" evidence="1">
    <location>
        <begin position="558"/>
        <end position="578"/>
    </location>
</feature>
<feature type="compositionally biased region" description="Basic and acidic residues" evidence="1">
    <location>
        <begin position="863"/>
        <end position="873"/>
    </location>
</feature>
<feature type="compositionally biased region" description="Basic and acidic residues" evidence="1">
    <location>
        <begin position="729"/>
        <end position="744"/>
    </location>
</feature>
<feature type="compositionally biased region" description="Polar residues" evidence="1">
    <location>
        <begin position="793"/>
        <end position="814"/>
    </location>
</feature>
<dbReference type="InterPro" id="IPR011043">
    <property type="entry name" value="Gal_Oxase/kelch_b-propeller"/>
</dbReference>
<feature type="compositionally biased region" description="Acidic residues" evidence="1">
    <location>
        <begin position="888"/>
        <end position="899"/>
    </location>
</feature>
<comment type="caution">
    <text evidence="2">The sequence shown here is derived from an EMBL/GenBank/DDBJ whole genome shotgun (WGS) entry which is preliminary data.</text>
</comment>
<reference evidence="2" key="1">
    <citation type="submission" date="2021-12" db="EMBL/GenBank/DDBJ databases">
        <title>Convergent genome expansion in fungi linked to evolution of root-endophyte symbiosis.</title>
        <authorList>
            <consortium name="DOE Joint Genome Institute"/>
            <person name="Ke Y.-H."/>
            <person name="Bonito G."/>
            <person name="Liao H.-L."/>
            <person name="Looney B."/>
            <person name="Rojas-Flechas A."/>
            <person name="Nash J."/>
            <person name="Hameed K."/>
            <person name="Schadt C."/>
            <person name="Martin F."/>
            <person name="Crous P.W."/>
            <person name="Miettinen O."/>
            <person name="Magnuson J.K."/>
            <person name="Labbe J."/>
            <person name="Jacobson D."/>
            <person name="Doktycz M.J."/>
            <person name="Veneault-Fourrey C."/>
            <person name="Kuo A."/>
            <person name="Mondo S."/>
            <person name="Calhoun S."/>
            <person name="Riley R."/>
            <person name="Ohm R."/>
            <person name="LaButti K."/>
            <person name="Andreopoulos B."/>
            <person name="Pangilinan J."/>
            <person name="Nolan M."/>
            <person name="Tritt A."/>
            <person name="Clum A."/>
            <person name="Lipzen A."/>
            <person name="Daum C."/>
            <person name="Barry K."/>
            <person name="Grigoriev I.V."/>
            <person name="Vilgalys R."/>
        </authorList>
    </citation>
    <scope>NUCLEOTIDE SEQUENCE</scope>
    <source>
        <strain evidence="2">PMI_201</strain>
    </source>
</reference>
<dbReference type="GeneID" id="70244312"/>
<dbReference type="EMBL" id="JAJTJA010000006">
    <property type="protein sequence ID" value="KAH8697160.1"/>
    <property type="molecule type" value="Genomic_DNA"/>
</dbReference>
<dbReference type="InterPro" id="IPR015915">
    <property type="entry name" value="Kelch-typ_b-propeller"/>
</dbReference>
<dbReference type="Gene3D" id="2.120.10.80">
    <property type="entry name" value="Kelch-type beta propeller"/>
    <property type="match status" value="1"/>
</dbReference>
<feature type="region of interest" description="Disordered" evidence="1">
    <location>
        <begin position="431"/>
        <end position="450"/>
    </location>
</feature>
<dbReference type="Proteomes" id="UP001201262">
    <property type="component" value="Unassembled WGS sequence"/>
</dbReference>
<feature type="region of interest" description="Disordered" evidence="1">
    <location>
        <begin position="710"/>
        <end position="899"/>
    </location>
</feature>
<sequence>MRLSKMPSRGTFDYGLLLSCFAMATLTHAALPYTPSYLFPARQSNGSLAYVLRPKLDRTSLQLLSVNLSTVDSDSPNSTVLYDNVPFVIDDGAFLPLLDSEGIINVIYGTCQASQSTPIVWTFQPDQDSAIGNGTWSSQPVKQSSNEAGKTTDTSVGYLASGFTFPALNDTLAEFYTFGGMCLSTESTSSDWVSAANYSQSMMLLSPDNSSHPASYDIEEITASSPPVAEAGFTITSLQQTSYRTSSGRLIQEGGFLFIGGHTQTAFINMSTLALFSLPQAGWTYIPVNPGGDSTRTDLAIRDTEVEPRSGHTAVISSDGSKIVVFGGWVGNTNTPANPQLAILEVGQDYGGSGEWSWSVPQPTGTALSEGSGIFGHAATMLAGDVMMISGGYTIAASGATSKRATSSFEANTQVHLFNLTSNSWETTYTMPDSQNTGPSHGSTGALSSSGEKAGLGVGVSVAAIAVLGIAYGVWTKKRWSHRRDRDKELRKLALGAERSNIWGEGGLESSYRNPGDTVIRNSILDNLYYPGPNHQYSAVPGPQSAAPEAERTGLLYEVPSPDRGLRRSLTGRPQRVQSAGWYDEVRTSYAAGSIHPIDESEEYETSPPEASEREATSQTPKAELSDPFADPSSPTRVPLIAFPENSLGRQQASDGASVRSEGARSTSPAKSERTHSTLSESSISGISDSSSIQRSHIGSIRRTINLLSSPIPALEPSHGNSPASGRSSPEKPPSRSERLESDNVRWPFDPSATVDSFSTSDSRRKHTQMEGETLLGSGPEWSTPPESPTRQPPTESKRNSLTWMGSLRKTMSNAKKAATGSMYSSSPDNSVLDPAPSPEPGPSSIPRRGSSASVAHLQRRQGPRDWAVDGRVSRSSFMSLPPGDQHTDDDDPFGDEDDWDVEAAAEGRLVQVTYTVPKEKLRVVNAGVADRVAADNESDHELKASVRE</sequence>
<dbReference type="AlphaFoldDB" id="A0AAD4KQK5"/>
<evidence type="ECO:0000313" key="2">
    <source>
        <dbReference type="EMBL" id="KAH8697160.1"/>
    </source>
</evidence>
<dbReference type="SUPFAM" id="SSF50965">
    <property type="entry name" value="Galactose oxidase, central domain"/>
    <property type="match status" value="1"/>
</dbReference>
<evidence type="ECO:0008006" key="4">
    <source>
        <dbReference type="Google" id="ProtNLM"/>
    </source>
</evidence>
<dbReference type="RefSeq" id="XP_046071861.1">
    <property type="nucleotide sequence ID" value="XM_046214025.1"/>
</dbReference>
<gene>
    <name evidence="2" type="ORF">BGW36DRAFT_358965</name>
</gene>